<dbReference type="CDD" id="cd20623">
    <property type="entry name" value="CYP_unk"/>
    <property type="match status" value="1"/>
</dbReference>
<feature type="compositionally biased region" description="Pro residues" evidence="2">
    <location>
        <begin position="1"/>
        <end position="13"/>
    </location>
</feature>
<dbReference type="InterPro" id="IPR002397">
    <property type="entry name" value="Cyt_P450_B"/>
</dbReference>
<evidence type="ECO:0000256" key="1">
    <source>
        <dbReference type="ARBA" id="ARBA00010617"/>
    </source>
</evidence>
<dbReference type="InterPro" id="IPR036396">
    <property type="entry name" value="Cyt_P450_sf"/>
</dbReference>
<sequence>MTPESHPPTPDLPAGPDDDARPEPPPGCPAHGRGPGGLARLHESDDLKKLYENLRAEHGPVAPVLIHDDLPLWVVLGHAESQQLVRSPAQFCKDSRIWSALRDGLVKPDHPLMPHIAWQPMCAHAEGEEHRRWRGAIDTAVAATDFRSLRRHVNRSVQRVVNRFCEAGEADLVSQYAEHLPMAVMCHVLGMPDEYDDRMVQAARDMIRGTETAIASNAFVMAALERLTARRRAEPLGDFAGHLVSHPAGLTDEEVSQHLRVVLIAAYEATANLLANVLRQVLIDPRFRSQLNGGQMTVPQAVEQLLWDEPPFSTIFAYYAKQDTELGGRRIRKGDGLLFAPAPANVDPRVRPDPTADMQGNRSHLAFGGGTHECPGQDIGRVIAEVGVDALLMRLPDVELSVTEEELTFTESIASRHLVSLPVHFTPRPQQEITQAPSHENEAPARRDWQIGVNRPRGASVGAGAEAGAEAGVGGGGPATVAAAAAVPAQASAPDTGPASAVGPGSGGGPLPAGEPVPQRPVPPPPVAEAAPPRGAWQRFLRWWRGY</sequence>
<keyword evidence="4" id="KW-1185">Reference proteome</keyword>
<dbReference type="Gene3D" id="1.10.630.10">
    <property type="entry name" value="Cytochrome P450"/>
    <property type="match status" value="1"/>
</dbReference>
<accession>A0ABX5ZNB3</accession>
<dbReference type="SUPFAM" id="SSF48264">
    <property type="entry name" value="Cytochrome P450"/>
    <property type="match status" value="1"/>
</dbReference>
<evidence type="ECO:0000313" key="4">
    <source>
        <dbReference type="Proteomes" id="UP000324308"/>
    </source>
</evidence>
<reference evidence="3 4" key="1">
    <citation type="submission" date="2019-09" db="EMBL/GenBank/DDBJ databases">
        <title>Draft genome sequence of the Ebosin-producing strain Streptomyces sp. 139.</title>
        <authorList>
            <person name="Ai L."/>
            <person name="Geng M."/>
            <person name="Ma M."/>
            <person name="Bai L."/>
        </authorList>
    </citation>
    <scope>NUCLEOTIDE SEQUENCE [LARGE SCALE GENOMIC DNA]</scope>
    <source>
        <strain evidence="3 4">139</strain>
    </source>
</reference>
<dbReference type="PANTHER" id="PTHR46696:SF1">
    <property type="entry name" value="CYTOCHROME P450 YJIB-RELATED"/>
    <property type="match status" value="1"/>
</dbReference>
<proteinExistence type="inferred from homology"/>
<dbReference type="PROSITE" id="PS00086">
    <property type="entry name" value="CYTOCHROME_P450"/>
    <property type="match status" value="1"/>
</dbReference>
<evidence type="ECO:0000256" key="2">
    <source>
        <dbReference type="SAM" id="MobiDB-lite"/>
    </source>
</evidence>
<gene>
    <name evidence="3" type="ORF">F3L20_09730</name>
</gene>
<organism evidence="3 4">
    <name type="scientific">Streptomyces tendae</name>
    <dbReference type="NCBI Taxonomy" id="1932"/>
    <lineage>
        <taxon>Bacteria</taxon>
        <taxon>Bacillati</taxon>
        <taxon>Actinomycetota</taxon>
        <taxon>Actinomycetes</taxon>
        <taxon>Kitasatosporales</taxon>
        <taxon>Streptomycetaceae</taxon>
        <taxon>Streptomyces</taxon>
    </lineage>
</organism>
<dbReference type="PANTHER" id="PTHR46696">
    <property type="entry name" value="P450, PUTATIVE (EUROFUNG)-RELATED"/>
    <property type="match status" value="1"/>
</dbReference>
<name>A0ABX5ZNB3_STRTE</name>
<evidence type="ECO:0000313" key="3">
    <source>
        <dbReference type="EMBL" id="QER86135.1"/>
    </source>
</evidence>
<dbReference type="EMBL" id="CP043959">
    <property type="protein sequence ID" value="QER86135.1"/>
    <property type="molecule type" value="Genomic_DNA"/>
</dbReference>
<feature type="compositionally biased region" description="Low complexity" evidence="2">
    <location>
        <begin position="491"/>
        <end position="503"/>
    </location>
</feature>
<dbReference type="Proteomes" id="UP000324308">
    <property type="component" value="Chromosome"/>
</dbReference>
<dbReference type="RefSeq" id="WP_150153863.1">
    <property type="nucleotide sequence ID" value="NZ_CP043959.1"/>
</dbReference>
<feature type="compositionally biased region" description="Pro residues" evidence="2">
    <location>
        <begin position="513"/>
        <end position="527"/>
    </location>
</feature>
<feature type="region of interest" description="Disordered" evidence="2">
    <location>
        <begin position="491"/>
        <end position="535"/>
    </location>
</feature>
<feature type="region of interest" description="Disordered" evidence="2">
    <location>
        <begin position="1"/>
        <end position="37"/>
    </location>
</feature>
<feature type="compositionally biased region" description="Polar residues" evidence="2">
    <location>
        <begin position="428"/>
        <end position="438"/>
    </location>
</feature>
<feature type="region of interest" description="Disordered" evidence="2">
    <location>
        <begin position="426"/>
        <end position="462"/>
    </location>
</feature>
<protein>
    <submittedName>
        <fullName evidence="3">Cytochrome P450</fullName>
    </submittedName>
</protein>
<feature type="compositionally biased region" description="Basic and acidic residues" evidence="2">
    <location>
        <begin position="439"/>
        <end position="449"/>
    </location>
</feature>
<dbReference type="InterPro" id="IPR017972">
    <property type="entry name" value="Cyt_P450_CS"/>
</dbReference>
<dbReference type="PRINTS" id="PR00359">
    <property type="entry name" value="BP450"/>
</dbReference>
<comment type="similarity">
    <text evidence="1">Belongs to the cytochrome P450 family.</text>
</comment>